<sequence>MVTNFVHDTQHTYRVLLDNMSKPGKISSIESKPEQELHCFPATFLVALTLFDAEVTFHVVERETKLANLLSQYTVAKQVAIEKADYIISTNNADSKEVLNALKKSCVGTLADPHQSATLIVEQQNIIENGNLKLSGPGISETHSVGLEVSEAFWLERDRKIKEYPLGIDLIFTDQNSNIVCIPRTTKVHRKEVDK</sequence>
<dbReference type="NCBIfam" id="TIGR03292">
    <property type="entry name" value="PhnH_redo"/>
    <property type="match status" value="1"/>
</dbReference>
<dbReference type="eggNOG" id="COG3625">
    <property type="taxonomic scope" value="Bacteria"/>
</dbReference>
<keyword evidence="2" id="KW-1185">Reference proteome</keyword>
<dbReference type="EMBL" id="BA000028">
    <property type="protein sequence ID" value="BAC12925.1"/>
    <property type="molecule type" value="Genomic_DNA"/>
</dbReference>
<dbReference type="InterPro" id="IPR038058">
    <property type="entry name" value="PhnH-like_sp"/>
</dbReference>
<dbReference type="GO" id="GO:0019634">
    <property type="term" value="P:organic phosphonate metabolic process"/>
    <property type="evidence" value="ECO:0007669"/>
    <property type="project" value="InterPro"/>
</dbReference>
<dbReference type="PIRSF" id="PIRSF020680">
    <property type="entry name" value="PhnH"/>
    <property type="match status" value="1"/>
</dbReference>
<dbReference type="Proteomes" id="UP000000822">
    <property type="component" value="Chromosome"/>
</dbReference>
<reference evidence="1 2" key="2">
    <citation type="journal article" date="2002" name="Nucleic Acids Res.">
        <title>Genome sequence of Oceanobacillus iheyensis isolated from the Iheya Ridge and its unexpected adaptive capabilities to extreme environments.</title>
        <authorList>
            <person name="Takami H."/>
            <person name="Takaki Y."/>
            <person name="Uchiyama I."/>
        </authorList>
    </citation>
    <scope>NUCLEOTIDE SEQUENCE [LARGE SCALE GENOMIC DNA]</scope>
    <source>
        <strain evidence="2">DSM 14371 / CIP 107618 / JCM 11309 / KCTC 3954 / HTE831</strain>
    </source>
</reference>
<organism evidence="1 2">
    <name type="scientific">Oceanobacillus iheyensis (strain DSM 14371 / CIP 107618 / JCM 11309 / KCTC 3954 / HTE831)</name>
    <dbReference type="NCBI Taxonomy" id="221109"/>
    <lineage>
        <taxon>Bacteria</taxon>
        <taxon>Bacillati</taxon>
        <taxon>Bacillota</taxon>
        <taxon>Bacilli</taxon>
        <taxon>Bacillales</taxon>
        <taxon>Bacillaceae</taxon>
        <taxon>Oceanobacillus</taxon>
    </lineage>
</organism>
<accession>Q8CUY8</accession>
<reference evidence="1 2" key="1">
    <citation type="journal article" date="2001" name="FEMS Microbiol. Lett.">
        <title>Oceanobacillus iheyensis gen. nov., sp. nov., a deep-sea extremely halotolerant and alkaliphilic species isolated from a depth of 1050 m on the Iheya Ridge.</title>
        <authorList>
            <person name="Lu J."/>
            <person name="Nogi Y."/>
            <person name="Takami H."/>
        </authorList>
    </citation>
    <scope>NUCLEOTIDE SEQUENCE [LARGE SCALE GENOMIC DNA]</scope>
    <source>
        <strain evidence="2">DSM 14371 / CIP 107618 / JCM 11309 / KCTC 3954 / HTE831</strain>
    </source>
</reference>
<dbReference type="OrthoDB" id="154477at2"/>
<dbReference type="InterPro" id="IPR008772">
    <property type="entry name" value="Phosphonate_metab_PhnH"/>
</dbReference>
<dbReference type="HOGENOM" id="CLU_115317_0_0_9"/>
<dbReference type="Pfam" id="PF05845">
    <property type="entry name" value="PhnH"/>
    <property type="match status" value="1"/>
</dbReference>
<name>Q8CUY8_OCEIH</name>
<dbReference type="AlphaFoldDB" id="Q8CUY8"/>
<dbReference type="STRING" id="221109.gene:10733207"/>
<gene>
    <name evidence="1" type="ordered locus">OB0969</name>
</gene>
<evidence type="ECO:0000313" key="1">
    <source>
        <dbReference type="EMBL" id="BAC12925.1"/>
    </source>
</evidence>
<dbReference type="KEGG" id="oih:OB0969"/>
<dbReference type="RefSeq" id="WP_011065371.1">
    <property type="nucleotide sequence ID" value="NC_004193.1"/>
</dbReference>
<evidence type="ECO:0000313" key="2">
    <source>
        <dbReference type="Proteomes" id="UP000000822"/>
    </source>
</evidence>
<dbReference type="PhylomeDB" id="Q8CUY8"/>
<dbReference type="Gene3D" id="3.40.50.11310">
    <property type="entry name" value="Bacterial phosphonate metabolism protein PhnH"/>
    <property type="match status" value="1"/>
</dbReference>
<dbReference type="SUPFAM" id="SSF159709">
    <property type="entry name" value="PhnH-like"/>
    <property type="match status" value="1"/>
</dbReference>
<protein>
    <submittedName>
        <fullName evidence="1">Phosphonate metabolism protein</fullName>
    </submittedName>
</protein>
<proteinExistence type="predicted"/>